<dbReference type="AlphaFoldDB" id="G2J852"/>
<dbReference type="OrthoDB" id="5422231at2"/>
<dbReference type="EMBL" id="CAFB01000035">
    <property type="protein sequence ID" value="CCD28949.1"/>
    <property type="molecule type" value="Genomic_DNA"/>
</dbReference>
<sequence>MDIHQVEMDQETNMIRLADFPQLRLITWNRRDDGMVDEREALAIYERNWRFVDQARLDESEKALIERLVQDLGGGRMNV</sequence>
<keyword evidence="2" id="KW-1185">Reference proteome</keyword>
<gene>
    <name evidence="1" type="ORF">CAGGBEG34_190121</name>
</gene>
<organism evidence="1 2">
    <name type="scientific">Candidatus Glomeribacter gigasporarum BEG34</name>
    <dbReference type="NCBI Taxonomy" id="1070319"/>
    <lineage>
        <taxon>Bacteria</taxon>
        <taxon>Pseudomonadati</taxon>
        <taxon>Pseudomonadota</taxon>
        <taxon>Betaproteobacteria</taxon>
        <taxon>Burkholderiales</taxon>
        <taxon>Burkholderiaceae</taxon>
        <taxon>Candidatus Glomeribacter</taxon>
    </lineage>
</organism>
<dbReference type="eggNOG" id="ENOG5033CHU">
    <property type="taxonomic scope" value="Bacteria"/>
</dbReference>
<protein>
    <submittedName>
        <fullName evidence="1">Uncharacterized protein</fullName>
    </submittedName>
</protein>
<evidence type="ECO:0000313" key="2">
    <source>
        <dbReference type="Proteomes" id="UP000054051"/>
    </source>
</evidence>
<dbReference type="STRING" id="1070319.CAGGBEG34_190121"/>
<reference evidence="1 2" key="1">
    <citation type="submission" date="2011-08" db="EMBL/GenBank/DDBJ databases">
        <title>The genome of the obligate endobacterium of an arbuscular mycorrhizal fungus reveals an interphylum network of nutritional interactions.</title>
        <authorList>
            <person name="Ghignone S."/>
            <person name="Salvioli A."/>
            <person name="Anca I."/>
            <person name="Lumini E."/>
            <person name="Ortu G."/>
            <person name="Petiti L."/>
            <person name="Cruveiller S."/>
            <person name="Bianciotto V."/>
            <person name="Piffanelli P."/>
            <person name="Lanfranco L."/>
            <person name="Bonfante P."/>
        </authorList>
    </citation>
    <scope>NUCLEOTIDE SEQUENCE [LARGE SCALE GENOMIC DNA]</scope>
    <source>
        <strain evidence="1 2">BEG34</strain>
    </source>
</reference>
<proteinExistence type="predicted"/>
<accession>G2J852</accession>
<evidence type="ECO:0000313" key="1">
    <source>
        <dbReference type="EMBL" id="CCD28949.1"/>
    </source>
</evidence>
<comment type="caution">
    <text evidence="1">The sequence shown here is derived from an EMBL/GenBank/DDBJ whole genome shotgun (WGS) entry which is preliminary data.</text>
</comment>
<name>G2J852_9BURK</name>
<dbReference type="Proteomes" id="UP000054051">
    <property type="component" value="Unassembled WGS sequence"/>
</dbReference>